<sequence>MAGKNQPPEEWVQLMREARQEARDEALAAKTKFPKLFIVVMVIGFILVGFLAWLKGQVDQVAASPLPVENKEVVQEEEDVIPKVSTMPVEPPIKEAPHRALPPASGGLRLPGDHPIHFDPPAKSAEGNED</sequence>
<dbReference type="RefSeq" id="WP_200271853.1">
    <property type="nucleotide sequence ID" value="NZ_JAENIJ010000023.1"/>
</dbReference>
<keyword evidence="2" id="KW-0812">Transmembrane</keyword>
<evidence type="ECO:0000256" key="2">
    <source>
        <dbReference type="SAM" id="Phobius"/>
    </source>
</evidence>
<comment type="caution">
    <text evidence="3">The sequence shown here is derived from an EMBL/GenBank/DDBJ whole genome shotgun (WGS) entry which is preliminary data.</text>
</comment>
<evidence type="ECO:0000313" key="4">
    <source>
        <dbReference type="Proteomes" id="UP000603141"/>
    </source>
</evidence>
<gene>
    <name evidence="3" type="ORF">JIN85_14220</name>
</gene>
<keyword evidence="4" id="KW-1185">Reference proteome</keyword>
<protein>
    <submittedName>
        <fullName evidence="3">Uncharacterized protein</fullName>
    </submittedName>
</protein>
<name>A0A934S913_9BACT</name>
<organism evidence="3 4">
    <name type="scientific">Luteolibacter pohnpeiensis</name>
    <dbReference type="NCBI Taxonomy" id="454153"/>
    <lineage>
        <taxon>Bacteria</taxon>
        <taxon>Pseudomonadati</taxon>
        <taxon>Verrucomicrobiota</taxon>
        <taxon>Verrucomicrobiia</taxon>
        <taxon>Verrucomicrobiales</taxon>
        <taxon>Verrucomicrobiaceae</taxon>
        <taxon>Luteolibacter</taxon>
    </lineage>
</organism>
<evidence type="ECO:0000313" key="3">
    <source>
        <dbReference type="EMBL" id="MBK1883575.1"/>
    </source>
</evidence>
<dbReference type="Proteomes" id="UP000603141">
    <property type="component" value="Unassembled WGS sequence"/>
</dbReference>
<proteinExistence type="predicted"/>
<keyword evidence="2" id="KW-0472">Membrane</keyword>
<feature type="region of interest" description="Disordered" evidence="1">
    <location>
        <begin position="82"/>
        <end position="130"/>
    </location>
</feature>
<dbReference type="EMBL" id="JAENIJ010000023">
    <property type="protein sequence ID" value="MBK1883575.1"/>
    <property type="molecule type" value="Genomic_DNA"/>
</dbReference>
<feature type="transmembrane region" description="Helical" evidence="2">
    <location>
        <begin position="36"/>
        <end position="54"/>
    </location>
</feature>
<reference evidence="3" key="1">
    <citation type="submission" date="2021-01" db="EMBL/GenBank/DDBJ databases">
        <title>Modified the classification status of verrucomicrobia.</title>
        <authorList>
            <person name="Feng X."/>
        </authorList>
    </citation>
    <scope>NUCLEOTIDE SEQUENCE</scope>
    <source>
        <strain evidence="3">KCTC 22041</strain>
    </source>
</reference>
<dbReference type="AlphaFoldDB" id="A0A934S913"/>
<keyword evidence="2" id="KW-1133">Transmembrane helix</keyword>
<accession>A0A934S913</accession>
<evidence type="ECO:0000256" key="1">
    <source>
        <dbReference type="SAM" id="MobiDB-lite"/>
    </source>
</evidence>